<keyword evidence="9" id="KW-1185">Reference proteome</keyword>
<dbReference type="NCBIfam" id="TIGR00427">
    <property type="entry name" value="NAAT family transporter"/>
    <property type="match status" value="1"/>
</dbReference>
<evidence type="ECO:0000256" key="6">
    <source>
        <dbReference type="ARBA" id="ARBA00023136"/>
    </source>
</evidence>
<comment type="caution">
    <text evidence="8">The sequence shown here is derived from an EMBL/GenBank/DDBJ whole genome shotgun (WGS) entry which is preliminary data.</text>
</comment>
<protein>
    <recommendedName>
        <fullName evidence="7">UPF0056 membrane protein</fullName>
    </recommendedName>
</protein>
<reference evidence="8 9" key="1">
    <citation type="submission" date="2018-07" db="EMBL/GenBank/DDBJ databases">
        <title>The draft genome of Phyllobacterium salinisoli.</title>
        <authorList>
            <person name="Liu L."/>
            <person name="Li L."/>
            <person name="Zhang X."/>
            <person name="Liang L."/>
        </authorList>
    </citation>
    <scope>NUCLEOTIDE SEQUENCE [LARGE SCALE GENOMIC DNA]</scope>
    <source>
        <strain evidence="8 9">LLAN61</strain>
    </source>
</reference>
<feature type="transmembrane region" description="Helical" evidence="7">
    <location>
        <begin position="172"/>
        <end position="194"/>
    </location>
</feature>
<evidence type="ECO:0000256" key="2">
    <source>
        <dbReference type="ARBA" id="ARBA00009784"/>
    </source>
</evidence>
<keyword evidence="4 7" id="KW-0812">Transmembrane</keyword>
<dbReference type="PANTHER" id="PTHR33508:SF1">
    <property type="entry name" value="UPF0056 MEMBRANE PROTEIN YHCE"/>
    <property type="match status" value="1"/>
</dbReference>
<dbReference type="PANTHER" id="PTHR33508">
    <property type="entry name" value="UPF0056 MEMBRANE PROTEIN YHCE"/>
    <property type="match status" value="1"/>
</dbReference>
<evidence type="ECO:0000256" key="7">
    <source>
        <dbReference type="RuleBase" id="RU362048"/>
    </source>
</evidence>
<dbReference type="Pfam" id="PF01914">
    <property type="entry name" value="MarC"/>
    <property type="match status" value="1"/>
</dbReference>
<evidence type="ECO:0000256" key="1">
    <source>
        <dbReference type="ARBA" id="ARBA00004651"/>
    </source>
</evidence>
<comment type="similarity">
    <text evidence="2 7">Belongs to the UPF0056 (MarC) family.</text>
</comment>
<feature type="transmembrane region" description="Helical" evidence="7">
    <location>
        <begin position="136"/>
        <end position="160"/>
    </location>
</feature>
<dbReference type="OrthoDB" id="21094at2"/>
<dbReference type="Proteomes" id="UP000253420">
    <property type="component" value="Unassembled WGS sequence"/>
</dbReference>
<keyword evidence="6 7" id="KW-0472">Membrane</keyword>
<evidence type="ECO:0000256" key="5">
    <source>
        <dbReference type="ARBA" id="ARBA00022989"/>
    </source>
</evidence>
<evidence type="ECO:0000313" key="9">
    <source>
        <dbReference type="Proteomes" id="UP000253420"/>
    </source>
</evidence>
<gene>
    <name evidence="8" type="ORF">DUT91_09560</name>
</gene>
<evidence type="ECO:0000256" key="3">
    <source>
        <dbReference type="ARBA" id="ARBA00022475"/>
    </source>
</evidence>
<feature type="transmembrane region" description="Helical" evidence="7">
    <location>
        <begin position="92"/>
        <end position="110"/>
    </location>
</feature>
<keyword evidence="5 7" id="KW-1133">Transmembrane helix</keyword>
<organism evidence="8 9">
    <name type="scientific">Phyllobacterium salinisoli</name>
    <dbReference type="NCBI Taxonomy" id="1899321"/>
    <lineage>
        <taxon>Bacteria</taxon>
        <taxon>Pseudomonadati</taxon>
        <taxon>Pseudomonadota</taxon>
        <taxon>Alphaproteobacteria</taxon>
        <taxon>Hyphomicrobiales</taxon>
        <taxon>Phyllobacteriaceae</taxon>
        <taxon>Phyllobacterium</taxon>
    </lineage>
</organism>
<evidence type="ECO:0000256" key="4">
    <source>
        <dbReference type="ARBA" id="ARBA00022692"/>
    </source>
</evidence>
<feature type="transmembrane region" description="Helical" evidence="7">
    <location>
        <begin position="215"/>
        <end position="236"/>
    </location>
</feature>
<sequence>MLLSLQPVITIRLKGRRGVGALNNVIDAFFLTYAALFPIVNPLGGALIFLNVTNNCSQLMRHKLAWRIAVGGFLLLACSLFSGSYILGFFGISLPAVRVAGGLVIAVMGWKMLNSTDAPAEADPGRARSEEGALDLAFYPLTMPLTFGPGTITTAITIGSQRPDLLTDFDGAAIHDIAVIVALLAICATVYLAYRYADELKRVLGKNGTSVLVRLSAFIVLCIGIQIIWFGIADLIQSLPR</sequence>
<evidence type="ECO:0000313" key="8">
    <source>
        <dbReference type="EMBL" id="RCS24500.1"/>
    </source>
</evidence>
<accession>A0A368K8U9</accession>
<feature type="transmembrane region" description="Helical" evidence="7">
    <location>
        <begin position="30"/>
        <end position="52"/>
    </location>
</feature>
<proteinExistence type="inferred from homology"/>
<comment type="subcellular location">
    <subcellularLocation>
        <location evidence="1 7">Cell membrane</location>
        <topology evidence="1 7">Multi-pass membrane protein</topology>
    </subcellularLocation>
</comment>
<feature type="transmembrane region" description="Helical" evidence="7">
    <location>
        <begin position="64"/>
        <end position="86"/>
    </location>
</feature>
<dbReference type="EMBL" id="QOZG01000003">
    <property type="protein sequence ID" value="RCS24500.1"/>
    <property type="molecule type" value="Genomic_DNA"/>
</dbReference>
<dbReference type="GO" id="GO:0005886">
    <property type="term" value="C:plasma membrane"/>
    <property type="evidence" value="ECO:0007669"/>
    <property type="project" value="UniProtKB-SubCell"/>
</dbReference>
<keyword evidence="3" id="KW-1003">Cell membrane</keyword>
<name>A0A368K8U9_9HYPH</name>
<dbReference type="AlphaFoldDB" id="A0A368K8U9"/>
<dbReference type="InterPro" id="IPR002771">
    <property type="entry name" value="Multi_antbiot-R_MarC"/>
</dbReference>